<gene>
    <name evidence="2" type="ORF">CAL28_02985</name>
</gene>
<dbReference type="EMBL" id="NEVS01000001">
    <property type="protein sequence ID" value="OZI66703.1"/>
    <property type="molecule type" value="Genomic_DNA"/>
</dbReference>
<organism evidence="2 3">
    <name type="scientific">Bordetella genomosp. 11</name>
    <dbReference type="NCBI Taxonomy" id="1416808"/>
    <lineage>
        <taxon>Bacteria</taxon>
        <taxon>Pseudomonadati</taxon>
        <taxon>Pseudomonadota</taxon>
        <taxon>Betaproteobacteria</taxon>
        <taxon>Burkholderiales</taxon>
        <taxon>Alcaligenaceae</taxon>
        <taxon>Bordetella</taxon>
    </lineage>
</organism>
<dbReference type="PROSITE" id="PS50994">
    <property type="entry name" value="INTEGRASE"/>
    <property type="match status" value="1"/>
</dbReference>
<feature type="domain" description="Integrase catalytic" evidence="1">
    <location>
        <begin position="274"/>
        <end position="476"/>
    </location>
</feature>
<dbReference type="AlphaFoldDB" id="A0A261V0L9"/>
<name>A0A261V0L9_9BORD</name>
<dbReference type="InterPro" id="IPR012337">
    <property type="entry name" value="RNaseH-like_sf"/>
</dbReference>
<dbReference type="Pfam" id="PF09299">
    <property type="entry name" value="Mu-transpos_C"/>
    <property type="match status" value="1"/>
</dbReference>
<protein>
    <recommendedName>
        <fullName evidence="1">Integrase catalytic domain-containing protein</fullName>
    </recommendedName>
</protein>
<evidence type="ECO:0000259" key="1">
    <source>
        <dbReference type="PROSITE" id="PS50994"/>
    </source>
</evidence>
<dbReference type="GO" id="GO:0015074">
    <property type="term" value="P:DNA integration"/>
    <property type="evidence" value="ECO:0007669"/>
    <property type="project" value="InterPro"/>
</dbReference>
<proteinExistence type="predicted"/>
<evidence type="ECO:0000313" key="3">
    <source>
        <dbReference type="Proteomes" id="UP000215767"/>
    </source>
</evidence>
<dbReference type="InterPro" id="IPR015378">
    <property type="entry name" value="Transposase-like_Mu_C"/>
</dbReference>
<dbReference type="InterPro" id="IPR036397">
    <property type="entry name" value="RNaseH_sf"/>
</dbReference>
<reference evidence="3" key="1">
    <citation type="submission" date="2017-05" db="EMBL/GenBank/DDBJ databases">
        <title>Complete and WGS of Bordetella genogroups.</title>
        <authorList>
            <person name="Spilker T."/>
            <person name="Lipuma J."/>
        </authorList>
    </citation>
    <scope>NUCLEOTIDE SEQUENCE [LARGE SCALE GENOMIC DNA]</scope>
    <source>
        <strain evidence="3">AU8856</strain>
    </source>
</reference>
<sequence length="680" mass="77122">MRTTSSTIRLTGRANMGVYRLARGFVVQIGERRFAFHRDLDSRTVQFEDIDTGAYRTMSRADLVTQVMDGKIAVIGCQLQDSDWITDTDASLGAAAVIDRLDEKRQKEWERRHEYVLAMRRRGVSRAHRTRIGQCLPEIAAQLGDDCPPSSSTVIRWLTRYEKSGGNPVSLVPQTVVRKARPRAPAHAIALAWKLLQRFYFVRQGESVKAVFTRYTREQQSGPDRKGADGASSQLSLSSFYRLAGSVSGYERDRARIGPSAANAKWRHAIGGIYAKRPLERVEMDHTELDLYVIDDIRGLPIGRPVVTVLIDSFTRYILSIYLSFEGETLGRLSRSIRLALRPKDDLTQQIPTEQEWLTPGLWECLVVDNGLAFQSPQLRKIALALGCELEYCPVRKPWFKPTVERVIGEMTRVLPMRGRPEKMRGIVNPRDPVKDACVMFSDLCRCLTKWVVDVYPMSISERTLERPFDRLQTGMRDMPAPAVVTGISSLEIITGLSKEVAVRHSGVELMYLPYRSAELAELARKQRSPSFRTTIKYDPNDLGRIWVQDPTDRSWIDVPCMYQDYATGLTRRQHQMIRGQTKAKLRGDGAYDELMRAQGQLQDMFDGALNRGKGLIKRRKSQAIFQGLTSVSLAGKDEPAVPMLAEQVVTQEDLQAPTKEIPTFQPVHLSDQEFWEVRK</sequence>
<dbReference type="InterPro" id="IPR001584">
    <property type="entry name" value="Integrase_cat-core"/>
</dbReference>
<dbReference type="Gene3D" id="3.30.420.10">
    <property type="entry name" value="Ribonuclease H-like superfamily/Ribonuclease H"/>
    <property type="match status" value="1"/>
</dbReference>
<dbReference type="OrthoDB" id="5439087at2"/>
<keyword evidence="3" id="KW-1185">Reference proteome</keyword>
<dbReference type="SUPFAM" id="SSF53098">
    <property type="entry name" value="Ribonuclease H-like"/>
    <property type="match status" value="1"/>
</dbReference>
<evidence type="ECO:0000313" key="2">
    <source>
        <dbReference type="EMBL" id="OZI66703.1"/>
    </source>
</evidence>
<comment type="caution">
    <text evidence="2">The sequence shown here is derived from an EMBL/GenBank/DDBJ whole genome shotgun (WGS) entry which is preliminary data.</text>
</comment>
<dbReference type="Proteomes" id="UP000215767">
    <property type="component" value="Unassembled WGS sequence"/>
</dbReference>
<accession>A0A261V0L9</accession>
<dbReference type="GO" id="GO:0003676">
    <property type="term" value="F:nucleic acid binding"/>
    <property type="evidence" value="ECO:0007669"/>
    <property type="project" value="InterPro"/>
</dbReference>